<dbReference type="InterPro" id="IPR050526">
    <property type="entry name" value="Rubredoxin_ET"/>
</dbReference>
<dbReference type="EMBL" id="FOFS01000004">
    <property type="protein sequence ID" value="SEQ13760.1"/>
    <property type="molecule type" value="Genomic_DNA"/>
</dbReference>
<evidence type="ECO:0000256" key="9">
    <source>
        <dbReference type="PIRSR" id="PIRSR000071-1"/>
    </source>
</evidence>
<dbReference type="PANTHER" id="PTHR47627">
    <property type="entry name" value="RUBREDOXIN"/>
    <property type="match status" value="1"/>
</dbReference>
<keyword evidence="7 8" id="KW-0408">Iron</keyword>
<keyword evidence="4 8" id="KW-0813">Transport</keyword>
<keyword evidence="6 8" id="KW-0249">Electron transport</keyword>
<evidence type="ECO:0000313" key="12">
    <source>
        <dbReference type="Proteomes" id="UP000199233"/>
    </source>
</evidence>
<dbReference type="PROSITE" id="PS50903">
    <property type="entry name" value="RUBREDOXIN_LIKE"/>
    <property type="match status" value="1"/>
</dbReference>
<dbReference type="PANTHER" id="PTHR47627:SF1">
    <property type="entry name" value="RUBREDOXIN-1-RELATED"/>
    <property type="match status" value="1"/>
</dbReference>
<dbReference type="Pfam" id="PF00301">
    <property type="entry name" value="Rubredoxin"/>
    <property type="match status" value="1"/>
</dbReference>
<dbReference type="InterPro" id="IPR024935">
    <property type="entry name" value="Rubredoxin_dom"/>
</dbReference>
<proteinExistence type="inferred from homology"/>
<dbReference type="AlphaFoldDB" id="A0A1H9DJT4"/>
<comment type="cofactor">
    <cofactor evidence="8 9">
        <name>Fe(3+)</name>
        <dbReference type="ChEBI" id="CHEBI:29034"/>
    </cofactor>
    <text evidence="8 9">Binds 1 Fe(3+) ion per subunit.</text>
</comment>
<dbReference type="GO" id="GO:0043448">
    <property type="term" value="P:alkane catabolic process"/>
    <property type="evidence" value="ECO:0007669"/>
    <property type="project" value="TreeGrafter"/>
</dbReference>
<dbReference type="InterPro" id="IPR018527">
    <property type="entry name" value="Rubredoxin_Fe_BS"/>
</dbReference>
<reference evidence="12" key="1">
    <citation type="submission" date="2016-10" db="EMBL/GenBank/DDBJ databases">
        <authorList>
            <person name="Varghese N."/>
            <person name="Submissions S."/>
        </authorList>
    </citation>
    <scope>NUCLEOTIDE SEQUENCE [LARGE SCALE GENOMIC DNA]</scope>
    <source>
        <strain evidence="12">DSM 25927</strain>
    </source>
</reference>
<keyword evidence="5 8" id="KW-0479">Metal-binding</keyword>
<organism evidence="11 12">
    <name type="scientific">Solimonas aquatica</name>
    <dbReference type="NCBI Taxonomy" id="489703"/>
    <lineage>
        <taxon>Bacteria</taxon>
        <taxon>Pseudomonadati</taxon>
        <taxon>Pseudomonadota</taxon>
        <taxon>Gammaproteobacteria</taxon>
        <taxon>Nevskiales</taxon>
        <taxon>Nevskiaceae</taxon>
        <taxon>Solimonas</taxon>
    </lineage>
</organism>
<sequence>MRKWQCRYCSHIYDEALGDPDNGIAPGTRLEDLPETWLCPDCGAGKHDYELLA</sequence>
<feature type="binding site" evidence="9">
    <location>
        <position position="39"/>
    </location>
    <ligand>
        <name>Fe cation</name>
        <dbReference type="ChEBI" id="CHEBI:24875"/>
    </ligand>
</feature>
<dbReference type="PRINTS" id="PR00163">
    <property type="entry name" value="RUBREDOXIN"/>
</dbReference>
<comment type="similarity">
    <text evidence="3 8">Belongs to the rubredoxin family.</text>
</comment>
<protein>
    <recommendedName>
        <fullName evidence="8">Rubredoxin</fullName>
    </recommendedName>
</protein>
<comment type="function">
    <text evidence="1">Involved in the hydrocarbon hydroxylating system, which transfers electrons from NADH to rubredoxin reductase and then through rubredoxin to alkane 1 monooxygenase.</text>
</comment>
<dbReference type="InterPro" id="IPR024922">
    <property type="entry name" value="Rubredoxin"/>
</dbReference>
<name>A0A1H9DJT4_9GAMM</name>
<gene>
    <name evidence="11" type="ORF">SAMN04488038_10468</name>
</gene>
<evidence type="ECO:0000256" key="3">
    <source>
        <dbReference type="ARBA" id="ARBA00005337"/>
    </source>
</evidence>
<dbReference type="PROSITE" id="PS00202">
    <property type="entry name" value="RUBREDOXIN"/>
    <property type="match status" value="1"/>
</dbReference>
<dbReference type="Proteomes" id="UP000199233">
    <property type="component" value="Unassembled WGS sequence"/>
</dbReference>
<dbReference type="InterPro" id="IPR024934">
    <property type="entry name" value="Rubredoxin-like_dom"/>
</dbReference>
<evidence type="ECO:0000256" key="8">
    <source>
        <dbReference type="PIRNR" id="PIRNR000071"/>
    </source>
</evidence>
<accession>A0A1H9DJT4</accession>
<keyword evidence="12" id="KW-1185">Reference proteome</keyword>
<dbReference type="CDD" id="cd00730">
    <property type="entry name" value="rubredoxin"/>
    <property type="match status" value="1"/>
</dbReference>
<feature type="domain" description="Rubredoxin-like" evidence="10">
    <location>
        <begin position="1"/>
        <end position="52"/>
    </location>
</feature>
<dbReference type="Gene3D" id="2.20.28.10">
    <property type="match status" value="1"/>
</dbReference>
<dbReference type="RefSeq" id="WP_093283397.1">
    <property type="nucleotide sequence ID" value="NZ_FOFS01000004.1"/>
</dbReference>
<dbReference type="GO" id="GO:0009055">
    <property type="term" value="F:electron transfer activity"/>
    <property type="evidence" value="ECO:0007669"/>
    <property type="project" value="InterPro"/>
</dbReference>
<dbReference type="OrthoDB" id="9808980at2"/>
<evidence type="ECO:0000256" key="4">
    <source>
        <dbReference type="ARBA" id="ARBA00022448"/>
    </source>
</evidence>
<feature type="binding site" evidence="9">
    <location>
        <position position="9"/>
    </location>
    <ligand>
        <name>Fe cation</name>
        <dbReference type="ChEBI" id="CHEBI:24875"/>
    </ligand>
</feature>
<feature type="binding site" evidence="9">
    <location>
        <position position="6"/>
    </location>
    <ligand>
        <name>Fe cation</name>
        <dbReference type="ChEBI" id="CHEBI:24875"/>
    </ligand>
</feature>
<evidence type="ECO:0000256" key="6">
    <source>
        <dbReference type="ARBA" id="ARBA00022982"/>
    </source>
</evidence>
<evidence type="ECO:0000256" key="2">
    <source>
        <dbReference type="ARBA" id="ARBA00004933"/>
    </source>
</evidence>
<evidence type="ECO:0000313" key="11">
    <source>
        <dbReference type="EMBL" id="SEQ13760.1"/>
    </source>
</evidence>
<feature type="binding site" evidence="9">
    <location>
        <position position="42"/>
    </location>
    <ligand>
        <name>Fe cation</name>
        <dbReference type="ChEBI" id="CHEBI:24875"/>
    </ligand>
</feature>
<evidence type="ECO:0000259" key="10">
    <source>
        <dbReference type="PROSITE" id="PS50903"/>
    </source>
</evidence>
<dbReference type="SUPFAM" id="SSF57802">
    <property type="entry name" value="Rubredoxin-like"/>
    <property type="match status" value="1"/>
</dbReference>
<dbReference type="GO" id="GO:0005506">
    <property type="term" value="F:iron ion binding"/>
    <property type="evidence" value="ECO:0007669"/>
    <property type="project" value="InterPro"/>
</dbReference>
<dbReference type="PIRSF" id="PIRSF000071">
    <property type="entry name" value="Rubredoxin"/>
    <property type="match status" value="1"/>
</dbReference>
<evidence type="ECO:0000256" key="5">
    <source>
        <dbReference type="ARBA" id="ARBA00022723"/>
    </source>
</evidence>
<dbReference type="FunFam" id="2.20.28.10:FF:000001">
    <property type="entry name" value="Rubredoxin"/>
    <property type="match status" value="1"/>
</dbReference>
<evidence type="ECO:0000256" key="1">
    <source>
        <dbReference type="ARBA" id="ARBA00002792"/>
    </source>
</evidence>
<dbReference type="STRING" id="489703.SAMN04488038_10468"/>
<comment type="pathway">
    <text evidence="2">Hydrocarbon metabolism; alkane degradation.</text>
</comment>
<evidence type="ECO:0000256" key="7">
    <source>
        <dbReference type="ARBA" id="ARBA00023004"/>
    </source>
</evidence>